<dbReference type="PANTHER" id="PTHR33395:SF22">
    <property type="entry name" value="REVERSE TRANSCRIPTASE DOMAIN-CONTAINING PROTEIN"/>
    <property type="match status" value="1"/>
</dbReference>
<dbReference type="GO" id="GO:0007508">
    <property type="term" value="P:larval heart development"/>
    <property type="evidence" value="ECO:0007669"/>
    <property type="project" value="TreeGrafter"/>
</dbReference>
<dbReference type="AlphaFoldDB" id="A0A093FST0"/>
<keyword evidence="2" id="KW-1185">Reference proteome</keyword>
<evidence type="ECO:0008006" key="3">
    <source>
        <dbReference type="Google" id="ProtNLM"/>
    </source>
</evidence>
<dbReference type="Proteomes" id="UP000054190">
    <property type="component" value="Unassembled WGS sequence"/>
</dbReference>
<gene>
    <name evidence="1" type="ORF">N341_12721</name>
</gene>
<evidence type="ECO:0000313" key="2">
    <source>
        <dbReference type="Proteomes" id="UP000054190"/>
    </source>
</evidence>
<dbReference type="EMBL" id="KK396198">
    <property type="protein sequence ID" value="KFV57421.1"/>
    <property type="molecule type" value="Genomic_DNA"/>
</dbReference>
<dbReference type="PANTHER" id="PTHR33395">
    <property type="entry name" value="TRANSCRIPTASE, PUTATIVE-RELATED-RELATED"/>
    <property type="match status" value="1"/>
</dbReference>
<protein>
    <recommendedName>
        <fullName evidence="3">RNA-directed DNA polymerase from mobile element jockey</fullName>
    </recommendedName>
</protein>
<feature type="non-terminal residue" evidence="1">
    <location>
        <position position="115"/>
    </location>
</feature>
<evidence type="ECO:0000313" key="1">
    <source>
        <dbReference type="EMBL" id="KFV57421.1"/>
    </source>
</evidence>
<reference evidence="1 2" key="1">
    <citation type="submission" date="2014-04" db="EMBL/GenBank/DDBJ databases">
        <title>Genome evolution of avian class.</title>
        <authorList>
            <person name="Zhang G."/>
            <person name="Li C."/>
        </authorList>
    </citation>
    <scope>NUCLEOTIDE SEQUENCE [LARGE SCALE GENOMIC DNA]</scope>
    <source>
        <strain evidence="1">BGI_N341</strain>
    </source>
</reference>
<proteinExistence type="predicted"/>
<dbReference type="GO" id="GO:0061343">
    <property type="term" value="P:cell adhesion involved in heart morphogenesis"/>
    <property type="evidence" value="ECO:0007669"/>
    <property type="project" value="TreeGrafter"/>
</dbReference>
<organism evidence="1 2">
    <name type="scientific">Tyto alba</name>
    <name type="common">Barn owl</name>
    <dbReference type="NCBI Taxonomy" id="56313"/>
    <lineage>
        <taxon>Eukaryota</taxon>
        <taxon>Metazoa</taxon>
        <taxon>Chordata</taxon>
        <taxon>Craniata</taxon>
        <taxon>Vertebrata</taxon>
        <taxon>Euteleostomi</taxon>
        <taxon>Archelosauria</taxon>
        <taxon>Archosauria</taxon>
        <taxon>Dinosauria</taxon>
        <taxon>Saurischia</taxon>
        <taxon>Theropoda</taxon>
        <taxon>Coelurosauria</taxon>
        <taxon>Aves</taxon>
        <taxon>Neognathae</taxon>
        <taxon>Neoaves</taxon>
        <taxon>Telluraves</taxon>
        <taxon>Strigiformes</taxon>
        <taxon>Tytonidae</taxon>
        <taxon>Tyto</taxon>
    </lineage>
</organism>
<sequence>GTQGAESIIQGEMVSELLHHLDTHKSMGPDGIHLRSLRQLAEMLKSLSIIYQQSWLTREVPVDWKLSNVMPIYKKGQKEDLGNYSPVSLISVPGKVMEQIILSAITQHVYYIQVI</sequence>
<name>A0A093FST0_TYTAL</name>
<dbReference type="GO" id="GO:0031012">
    <property type="term" value="C:extracellular matrix"/>
    <property type="evidence" value="ECO:0007669"/>
    <property type="project" value="TreeGrafter"/>
</dbReference>
<feature type="non-terminal residue" evidence="1">
    <location>
        <position position="1"/>
    </location>
</feature>
<accession>A0A093FST0</accession>